<dbReference type="GO" id="GO:0003700">
    <property type="term" value="F:DNA-binding transcription factor activity"/>
    <property type="evidence" value="ECO:0007669"/>
    <property type="project" value="InterPro"/>
</dbReference>
<name>A0A1Z1WDV0_9ACTN</name>
<keyword evidence="3" id="KW-1185">Reference proteome</keyword>
<dbReference type="InterPro" id="IPR052526">
    <property type="entry name" value="HTH-type_Bedaq_tolerance"/>
</dbReference>
<evidence type="ECO:0000313" key="2">
    <source>
        <dbReference type="EMBL" id="ARX84607.1"/>
    </source>
</evidence>
<dbReference type="OrthoDB" id="5022690at2"/>
<dbReference type="STRING" id="67267.GCA_000716675_06581"/>
<protein>
    <submittedName>
        <fullName evidence="2">MarR family transcriptional regulator</fullName>
    </submittedName>
</protein>
<dbReference type="InterPro" id="IPR036388">
    <property type="entry name" value="WH-like_DNA-bd_sf"/>
</dbReference>
<dbReference type="AlphaFoldDB" id="A0A1Z1WDV0"/>
<dbReference type="InterPro" id="IPR000835">
    <property type="entry name" value="HTH_MarR-typ"/>
</dbReference>
<evidence type="ECO:0000259" key="1">
    <source>
        <dbReference type="PROSITE" id="PS50995"/>
    </source>
</evidence>
<dbReference type="RefSeq" id="WP_087884792.1">
    <property type="nucleotide sequence ID" value="NZ_CP021748.1"/>
</dbReference>
<dbReference type="SUPFAM" id="SSF46785">
    <property type="entry name" value="Winged helix' DNA-binding domain"/>
    <property type="match status" value="1"/>
</dbReference>
<dbReference type="Pfam" id="PF12802">
    <property type="entry name" value="MarR_2"/>
    <property type="match status" value="1"/>
</dbReference>
<dbReference type="EMBL" id="CP021748">
    <property type="protein sequence ID" value="ARX84607.1"/>
    <property type="molecule type" value="Genomic_DNA"/>
</dbReference>
<dbReference type="PANTHER" id="PTHR39515">
    <property type="entry name" value="CONSERVED PROTEIN"/>
    <property type="match status" value="1"/>
</dbReference>
<sequence length="155" mass="16826">MDEDALGEELRQSIGELVRAVRAVDTMPPGEAAILGFLDRDGPLTTADLARLRGVTHQSAAKSVKDLSVAGLVRGEPHPDDGRKLLLRLTDAGRSRLRRERTLRAGALGAAIRETFDPDERRRLSESVALLSRLTARLTGLGSDTRPTAGPRQER</sequence>
<dbReference type="Proteomes" id="UP000195880">
    <property type="component" value="Chromosome"/>
</dbReference>
<gene>
    <name evidence="2" type="ORF">SMD44_04052</name>
</gene>
<proteinExistence type="predicted"/>
<dbReference type="PROSITE" id="PS50995">
    <property type="entry name" value="HTH_MARR_2"/>
    <property type="match status" value="1"/>
</dbReference>
<dbReference type="eggNOG" id="COG1846">
    <property type="taxonomic scope" value="Bacteria"/>
</dbReference>
<accession>A0A1Z1WDV0</accession>
<feature type="domain" description="HTH marR-type" evidence="1">
    <location>
        <begin position="3"/>
        <end position="136"/>
    </location>
</feature>
<dbReference type="InterPro" id="IPR036390">
    <property type="entry name" value="WH_DNA-bd_sf"/>
</dbReference>
<dbReference type="Gene3D" id="1.10.10.10">
    <property type="entry name" value="Winged helix-like DNA-binding domain superfamily/Winged helix DNA-binding domain"/>
    <property type="match status" value="1"/>
</dbReference>
<dbReference type="KEGG" id="salf:SMD44_04052"/>
<dbReference type="SMART" id="SM00347">
    <property type="entry name" value="HTH_MARR"/>
    <property type="match status" value="1"/>
</dbReference>
<reference evidence="2 3" key="1">
    <citation type="submission" date="2017-05" db="EMBL/GenBank/DDBJ databases">
        <title>Streptomyces alboflavus Genome sequencing and assembly.</title>
        <authorList>
            <person name="Wang Y."/>
            <person name="Du B."/>
            <person name="Ding Y."/>
            <person name="Liu H."/>
            <person name="Hou Q."/>
            <person name="Liu K."/>
            <person name="Wang C."/>
            <person name="Yao L."/>
        </authorList>
    </citation>
    <scope>NUCLEOTIDE SEQUENCE [LARGE SCALE GENOMIC DNA]</scope>
    <source>
        <strain evidence="2 3">MDJK44</strain>
    </source>
</reference>
<organism evidence="2 3">
    <name type="scientific">Streptomyces alboflavus</name>
    <dbReference type="NCBI Taxonomy" id="67267"/>
    <lineage>
        <taxon>Bacteria</taxon>
        <taxon>Bacillati</taxon>
        <taxon>Actinomycetota</taxon>
        <taxon>Actinomycetes</taxon>
        <taxon>Kitasatosporales</taxon>
        <taxon>Streptomycetaceae</taxon>
        <taxon>Streptomyces</taxon>
    </lineage>
</organism>
<dbReference type="PANTHER" id="PTHR39515:SF2">
    <property type="entry name" value="HTH-TYPE TRANSCRIPTIONAL REGULATOR RV0880"/>
    <property type="match status" value="1"/>
</dbReference>
<evidence type="ECO:0000313" key="3">
    <source>
        <dbReference type="Proteomes" id="UP000195880"/>
    </source>
</evidence>